<reference evidence="1" key="1">
    <citation type="journal article" date="2023" name="G3 (Bethesda)">
        <title>A reference genome for the long-term kleptoplast-retaining sea slug Elysia crispata morphotype clarki.</title>
        <authorList>
            <person name="Eastman K.E."/>
            <person name="Pendleton A.L."/>
            <person name="Shaikh M.A."/>
            <person name="Suttiyut T."/>
            <person name="Ogas R."/>
            <person name="Tomko P."/>
            <person name="Gavelis G."/>
            <person name="Widhalm J.R."/>
            <person name="Wisecaver J.H."/>
        </authorList>
    </citation>
    <scope>NUCLEOTIDE SEQUENCE</scope>
    <source>
        <strain evidence="1">ECLA1</strain>
    </source>
</reference>
<proteinExistence type="predicted"/>
<evidence type="ECO:0000313" key="1">
    <source>
        <dbReference type="EMBL" id="KAK3797999.1"/>
    </source>
</evidence>
<keyword evidence="2" id="KW-1185">Reference proteome</keyword>
<dbReference type="AlphaFoldDB" id="A0AAE1E887"/>
<name>A0AAE1E887_9GAST</name>
<protein>
    <submittedName>
        <fullName evidence="1">Uncharacterized protein</fullName>
    </submittedName>
</protein>
<accession>A0AAE1E887</accession>
<dbReference type="EMBL" id="JAWDGP010000724">
    <property type="protein sequence ID" value="KAK3797999.1"/>
    <property type="molecule type" value="Genomic_DNA"/>
</dbReference>
<organism evidence="1 2">
    <name type="scientific">Elysia crispata</name>
    <name type="common">lettuce slug</name>
    <dbReference type="NCBI Taxonomy" id="231223"/>
    <lineage>
        <taxon>Eukaryota</taxon>
        <taxon>Metazoa</taxon>
        <taxon>Spiralia</taxon>
        <taxon>Lophotrochozoa</taxon>
        <taxon>Mollusca</taxon>
        <taxon>Gastropoda</taxon>
        <taxon>Heterobranchia</taxon>
        <taxon>Euthyneura</taxon>
        <taxon>Panpulmonata</taxon>
        <taxon>Sacoglossa</taxon>
        <taxon>Placobranchoidea</taxon>
        <taxon>Plakobranchidae</taxon>
        <taxon>Elysia</taxon>
    </lineage>
</organism>
<evidence type="ECO:0000313" key="2">
    <source>
        <dbReference type="Proteomes" id="UP001283361"/>
    </source>
</evidence>
<dbReference type="Proteomes" id="UP001283361">
    <property type="component" value="Unassembled WGS sequence"/>
</dbReference>
<sequence length="113" mass="13218">MFTELLHPVGSLGTTTMFSTCDPMCLLALPENQRELRQRYEPDQDNLFMAQAASRWLSKASSLIVEITFFRDAQRYMRVIVPTWQWMLSYAAFNDRVHLGLILAFHCRVYKPN</sequence>
<comment type="caution">
    <text evidence="1">The sequence shown here is derived from an EMBL/GenBank/DDBJ whole genome shotgun (WGS) entry which is preliminary data.</text>
</comment>
<gene>
    <name evidence="1" type="ORF">RRG08_034560</name>
</gene>